<dbReference type="PANTHER" id="PTHR11054:SF0">
    <property type="entry name" value="6-PHOSPHOGLUCONOLACTONASE"/>
    <property type="match status" value="1"/>
</dbReference>
<dbReference type="NCBIfam" id="TIGR01198">
    <property type="entry name" value="pgl"/>
    <property type="match status" value="1"/>
</dbReference>
<dbReference type="Pfam" id="PF01182">
    <property type="entry name" value="Glucosamine_iso"/>
    <property type="match status" value="1"/>
</dbReference>
<dbReference type="CDD" id="cd01400">
    <property type="entry name" value="6PGL"/>
    <property type="match status" value="1"/>
</dbReference>
<dbReference type="InterPro" id="IPR006148">
    <property type="entry name" value="Glc/Gal-6P_isomerase"/>
</dbReference>
<dbReference type="SUPFAM" id="SSF100950">
    <property type="entry name" value="NagB/RpiA/CoA transferase-like"/>
    <property type="match status" value="1"/>
</dbReference>
<evidence type="ECO:0000256" key="1">
    <source>
        <dbReference type="ARBA" id="ARBA00010662"/>
    </source>
</evidence>
<organism evidence="4">
    <name type="scientific">mine drainage metagenome</name>
    <dbReference type="NCBI Taxonomy" id="410659"/>
    <lineage>
        <taxon>unclassified sequences</taxon>
        <taxon>metagenomes</taxon>
        <taxon>ecological metagenomes</taxon>
    </lineage>
</organism>
<dbReference type="InterPro" id="IPR039104">
    <property type="entry name" value="6PGL"/>
</dbReference>
<evidence type="ECO:0000259" key="3">
    <source>
        <dbReference type="Pfam" id="PF01182"/>
    </source>
</evidence>
<sequence>MEPPVRVTVRTETTADRAAGRLADRIGRDARRAVRARGRFALVLSGGATPEPLFRRLAAGAGGPMPWACTDVFWSDERAVPPDDPRSNFGSADRLLFRPLGSRGPRVHRMLGERRPLTRAARDYAADLAAYFGERPGRTRPPSTTFDLAVLGVGPDGHTASIFPAAPRRPSAGGWVEVVPRAPLAPKVPRLTLTAAALARSRAVAFLVTGAEKRRIVAALLARPPGPRRRWPAARVVARESVTWYLDRAATPGRPTRPAPAATRASAP</sequence>
<feature type="domain" description="Glucosamine/galactosamine-6-phosphate isomerase" evidence="3">
    <location>
        <begin position="14"/>
        <end position="244"/>
    </location>
</feature>
<reference evidence="4" key="1">
    <citation type="submission" date="2013-08" db="EMBL/GenBank/DDBJ databases">
        <authorList>
            <person name="Mendez C."/>
            <person name="Richter M."/>
            <person name="Ferrer M."/>
            <person name="Sanchez J."/>
        </authorList>
    </citation>
    <scope>NUCLEOTIDE SEQUENCE</scope>
</reference>
<dbReference type="GO" id="GO:0005975">
    <property type="term" value="P:carbohydrate metabolic process"/>
    <property type="evidence" value="ECO:0007669"/>
    <property type="project" value="InterPro"/>
</dbReference>
<proteinExistence type="inferred from homology"/>
<comment type="similarity">
    <text evidence="1">Belongs to the glucosamine/galactosamine-6-phosphate isomerase family. 6-phosphogluconolactonase subfamily.</text>
</comment>
<gene>
    <name evidence="4" type="ORF">B1B_18274</name>
</gene>
<protein>
    <submittedName>
        <fullName evidence="4">6-phosphogluconolactonase eukaryotic type</fullName>
    </submittedName>
</protein>
<dbReference type="AlphaFoldDB" id="T0ZQU3"/>
<dbReference type="GO" id="GO:0006098">
    <property type="term" value="P:pentose-phosphate shunt"/>
    <property type="evidence" value="ECO:0007669"/>
    <property type="project" value="InterPro"/>
</dbReference>
<accession>T0ZQU3</accession>
<dbReference type="InterPro" id="IPR037171">
    <property type="entry name" value="NagB/RpiA_transferase-like"/>
</dbReference>
<dbReference type="PANTHER" id="PTHR11054">
    <property type="entry name" value="6-PHOSPHOGLUCONOLACTONASE"/>
    <property type="match status" value="1"/>
</dbReference>
<evidence type="ECO:0000313" key="4">
    <source>
        <dbReference type="EMBL" id="EQD31094.1"/>
    </source>
</evidence>
<dbReference type="InterPro" id="IPR005900">
    <property type="entry name" value="6-phosphogluconolactonase_DevB"/>
</dbReference>
<feature type="region of interest" description="Disordered" evidence="2">
    <location>
        <begin position="248"/>
        <end position="268"/>
    </location>
</feature>
<dbReference type="Gene3D" id="3.40.50.1360">
    <property type="match status" value="1"/>
</dbReference>
<name>T0ZQU3_9ZZZZ</name>
<evidence type="ECO:0000256" key="2">
    <source>
        <dbReference type="SAM" id="MobiDB-lite"/>
    </source>
</evidence>
<dbReference type="EMBL" id="AUZY01012229">
    <property type="protein sequence ID" value="EQD31094.1"/>
    <property type="molecule type" value="Genomic_DNA"/>
</dbReference>
<dbReference type="GO" id="GO:0017057">
    <property type="term" value="F:6-phosphogluconolactonase activity"/>
    <property type="evidence" value="ECO:0007669"/>
    <property type="project" value="InterPro"/>
</dbReference>
<reference evidence="4" key="2">
    <citation type="journal article" date="2014" name="ISME J.">
        <title>Microbial stratification in low pH oxic and suboxic macroscopic growths along an acid mine drainage.</title>
        <authorList>
            <person name="Mendez-Garcia C."/>
            <person name="Mesa V."/>
            <person name="Sprenger R.R."/>
            <person name="Richter M."/>
            <person name="Diez M.S."/>
            <person name="Solano J."/>
            <person name="Bargiela R."/>
            <person name="Golyshina O.V."/>
            <person name="Manteca A."/>
            <person name="Ramos J.L."/>
            <person name="Gallego J.R."/>
            <person name="Llorente I."/>
            <person name="Martins Dos Santos V.A."/>
            <person name="Jensen O.N."/>
            <person name="Pelaez A.I."/>
            <person name="Sanchez J."/>
            <person name="Ferrer M."/>
        </authorList>
    </citation>
    <scope>NUCLEOTIDE SEQUENCE</scope>
</reference>
<comment type="caution">
    <text evidence="4">The sequence shown here is derived from an EMBL/GenBank/DDBJ whole genome shotgun (WGS) entry which is preliminary data.</text>
</comment>